<name>A0AAI9E6Z2_9PEZI</name>
<evidence type="ECO:0000313" key="4">
    <source>
        <dbReference type="EMBL" id="CAK3799181.1"/>
    </source>
</evidence>
<keyword evidence="2" id="KW-0732">Signal</keyword>
<feature type="region of interest" description="Disordered" evidence="3">
    <location>
        <begin position="21"/>
        <end position="40"/>
    </location>
</feature>
<dbReference type="Pfam" id="PF03583">
    <property type="entry name" value="LIP"/>
    <property type="match status" value="1"/>
</dbReference>
<evidence type="ECO:0000256" key="3">
    <source>
        <dbReference type="SAM" id="MobiDB-lite"/>
    </source>
</evidence>
<dbReference type="Gene3D" id="3.40.50.1820">
    <property type="entry name" value="alpha/beta hydrolase"/>
    <property type="match status" value="1"/>
</dbReference>
<feature type="signal peptide" evidence="2">
    <location>
        <begin position="1"/>
        <end position="16"/>
    </location>
</feature>
<comment type="similarity">
    <text evidence="2">Belongs to the AB hydrolase superfamily. Lipase family.</text>
</comment>
<proteinExistence type="inferred from homology"/>
<feature type="compositionally biased region" description="Polar residues" evidence="3">
    <location>
        <begin position="21"/>
        <end position="32"/>
    </location>
</feature>
<feature type="chain" id="PRO_5042319416" evidence="2">
    <location>
        <begin position="17"/>
        <end position="465"/>
    </location>
</feature>
<dbReference type="Proteomes" id="UP001296104">
    <property type="component" value="Unassembled WGS sequence"/>
</dbReference>
<dbReference type="GO" id="GO:0004806">
    <property type="term" value="F:triacylglycerol lipase activity"/>
    <property type="evidence" value="ECO:0007669"/>
    <property type="project" value="UniProtKB-UniRule"/>
</dbReference>
<dbReference type="InterPro" id="IPR005152">
    <property type="entry name" value="Lipase_secreted"/>
</dbReference>
<dbReference type="PANTHER" id="PTHR34853:SF5">
    <property type="entry name" value="LIP-DOMAIN-CONTAINING PROTEIN-RELATED"/>
    <property type="match status" value="1"/>
</dbReference>
<dbReference type="EMBL" id="CAVMBE010000003">
    <property type="protein sequence ID" value="CAK3799181.1"/>
    <property type="molecule type" value="Genomic_DNA"/>
</dbReference>
<comment type="caution">
    <text evidence="4">The sequence shown here is derived from an EMBL/GenBank/DDBJ whole genome shotgun (WGS) entry which is preliminary data.</text>
</comment>
<sequence length="465" mass="49805">MLSLLRLLAFLPLAFSDPTSHLEQRQIPTTPDNDPFYDPPPGFESEAPGAILKTRTITASFLGIIPAANVETYQLLYRTTAINGSAIAGVTTVSKPLFNPLPDRFVSFHTAYDASAKICDPSHNYQLFAPQADLLSEIEVLILEIYLAAGYIVSSPDYEGPDAAFGAERLAGIVALDSMRAVSHFHETLGMTTSTPSIVGYGYSGGAIATGWAAGLQPTYAPELPMRGWAFGGTPANLTGTIVFVDNTAFSGFLPFGVVGISTPSAYGAQLTPLFDEILTPYAQSKVAFARTHCTIADVFNFFEQSILSPQFSSLGDRLLYHPTVSDVLVLQTMGVRRDETPTAPVYMYHSAVDEIIPYANASTLYDSWCSFGASVDFVTFGNGGHVGTEILGLIGAFDFVQSAFAGTVAMDGCKASTTLDNTLDPIALGVDLEPVLLRLTNMLAHLGENDENMLGILRSGTRLF</sequence>
<gene>
    <name evidence="4" type="ORF">LECACI_7A000831</name>
</gene>
<evidence type="ECO:0000256" key="1">
    <source>
        <dbReference type="ARBA" id="ARBA00022801"/>
    </source>
</evidence>
<dbReference type="PIRSF" id="PIRSF029171">
    <property type="entry name" value="Esterase_LipA"/>
    <property type="match status" value="1"/>
</dbReference>
<dbReference type="Gene3D" id="1.10.260.130">
    <property type="match status" value="1"/>
</dbReference>
<dbReference type="AlphaFoldDB" id="A0AAI9E6Z2"/>
<reference evidence="4" key="1">
    <citation type="submission" date="2023-11" db="EMBL/GenBank/DDBJ databases">
        <authorList>
            <person name="Alioto T."/>
            <person name="Alioto T."/>
            <person name="Gomez Garrido J."/>
        </authorList>
    </citation>
    <scope>NUCLEOTIDE SEQUENCE</scope>
</reference>
<organism evidence="4 5">
    <name type="scientific">Lecanosticta acicola</name>
    <dbReference type="NCBI Taxonomy" id="111012"/>
    <lineage>
        <taxon>Eukaryota</taxon>
        <taxon>Fungi</taxon>
        <taxon>Dikarya</taxon>
        <taxon>Ascomycota</taxon>
        <taxon>Pezizomycotina</taxon>
        <taxon>Dothideomycetes</taxon>
        <taxon>Dothideomycetidae</taxon>
        <taxon>Mycosphaerellales</taxon>
        <taxon>Mycosphaerellaceae</taxon>
        <taxon>Lecanosticta</taxon>
    </lineage>
</organism>
<evidence type="ECO:0000313" key="5">
    <source>
        <dbReference type="Proteomes" id="UP001296104"/>
    </source>
</evidence>
<keyword evidence="5" id="KW-1185">Reference proteome</keyword>
<dbReference type="GO" id="GO:0016042">
    <property type="term" value="P:lipid catabolic process"/>
    <property type="evidence" value="ECO:0007669"/>
    <property type="project" value="UniProtKB-UniRule"/>
</dbReference>
<dbReference type="SUPFAM" id="SSF53474">
    <property type="entry name" value="alpha/beta-Hydrolases"/>
    <property type="match status" value="1"/>
</dbReference>
<dbReference type="InterPro" id="IPR029058">
    <property type="entry name" value="AB_hydrolase_fold"/>
</dbReference>
<accession>A0AAI9E6Z2</accession>
<evidence type="ECO:0000256" key="2">
    <source>
        <dbReference type="PIRNR" id="PIRNR029171"/>
    </source>
</evidence>
<keyword evidence="1" id="KW-0378">Hydrolase</keyword>
<dbReference type="PANTHER" id="PTHR34853">
    <property type="match status" value="1"/>
</dbReference>
<protein>
    <submittedName>
        <fullName evidence="4">Lipase, secreted, partial</fullName>
    </submittedName>
</protein>